<keyword evidence="1" id="KW-0812">Transmembrane</keyword>
<dbReference type="AlphaFoldDB" id="A0A6H1Q9X1"/>
<accession>A0A6H1Q9X1</accession>
<dbReference type="SUPFAM" id="SSF81901">
    <property type="entry name" value="HCP-like"/>
    <property type="match status" value="1"/>
</dbReference>
<dbReference type="RefSeq" id="WP_258558564.1">
    <property type="nucleotide sequence ID" value="NZ_MN961672.1"/>
</dbReference>
<reference evidence="2" key="1">
    <citation type="submission" date="2020-01" db="EMBL/GenBank/DDBJ databases">
        <authorList>
            <person name="Zhou D."/>
        </authorList>
    </citation>
    <scope>NUCLEOTIDE SEQUENCE</scope>
    <source>
        <strain evidence="2">PA15W</strain>
        <plasmid evidence="2">pPA15W-NR</plasmid>
    </source>
</reference>
<dbReference type="EMBL" id="MN961672">
    <property type="protein sequence ID" value="QIZ23462.1"/>
    <property type="molecule type" value="Genomic_DNA"/>
</dbReference>
<protein>
    <recommendedName>
        <fullName evidence="3">Sel1 repeat family protein</fullName>
    </recommendedName>
</protein>
<keyword evidence="2" id="KW-0614">Plasmid</keyword>
<feature type="transmembrane region" description="Helical" evidence="1">
    <location>
        <begin position="30"/>
        <end position="49"/>
    </location>
</feature>
<keyword evidence="1" id="KW-1133">Transmembrane helix</keyword>
<evidence type="ECO:0000313" key="2">
    <source>
        <dbReference type="EMBL" id="QIZ23462.1"/>
    </source>
</evidence>
<geneLocation type="plasmid" evidence="2">
    <name>pPA15W-NR</name>
</geneLocation>
<dbReference type="Gene3D" id="1.25.40.10">
    <property type="entry name" value="Tetratricopeptide repeat domain"/>
    <property type="match status" value="1"/>
</dbReference>
<keyword evidence="1" id="KW-0472">Membrane</keyword>
<sequence>MSNASILSDADWPHKQDIVVLVKPSARKRVGFTLLGIALLFCGGMAIFGERGPVSSWLQSMDREADRAKLEPEMRKFAEQGKPEAIIWLSQNFPKENRAALEALASQGNGTALFTLGALRLQDGDKGEFVSLMQQAAEAGNADALRMIKLQAERRKLSER</sequence>
<name>A0A6H1Q9X1_PSEAI</name>
<evidence type="ECO:0008006" key="3">
    <source>
        <dbReference type="Google" id="ProtNLM"/>
    </source>
</evidence>
<organism evidence="2">
    <name type="scientific">Pseudomonas aeruginosa</name>
    <dbReference type="NCBI Taxonomy" id="287"/>
    <lineage>
        <taxon>Bacteria</taxon>
        <taxon>Pseudomonadati</taxon>
        <taxon>Pseudomonadota</taxon>
        <taxon>Gammaproteobacteria</taxon>
        <taxon>Pseudomonadales</taxon>
        <taxon>Pseudomonadaceae</taxon>
        <taxon>Pseudomonas</taxon>
    </lineage>
</organism>
<evidence type="ECO:0000256" key="1">
    <source>
        <dbReference type="SAM" id="Phobius"/>
    </source>
</evidence>
<dbReference type="InterPro" id="IPR011990">
    <property type="entry name" value="TPR-like_helical_dom_sf"/>
</dbReference>
<proteinExistence type="predicted"/>